<feature type="transmembrane region" description="Helical" evidence="1">
    <location>
        <begin position="49"/>
        <end position="74"/>
    </location>
</feature>
<dbReference type="InterPro" id="IPR021306">
    <property type="entry name" value="DUF2878"/>
</dbReference>
<accession>A0A099KMN8</accession>
<dbReference type="PATRIC" id="fig|28229.4.peg.2414"/>
<comment type="caution">
    <text evidence="2">The sequence shown here is derived from an EMBL/GenBank/DDBJ whole genome shotgun (WGS) entry which is preliminary data.</text>
</comment>
<feature type="transmembrane region" description="Helical" evidence="1">
    <location>
        <begin position="108"/>
        <end position="124"/>
    </location>
</feature>
<protein>
    <recommendedName>
        <fullName evidence="4">DUF2878 domain-containing protein</fullName>
    </recommendedName>
</protein>
<keyword evidence="1" id="KW-0812">Transmembrane</keyword>
<feature type="transmembrane region" description="Helical" evidence="1">
    <location>
        <begin position="136"/>
        <end position="157"/>
    </location>
</feature>
<keyword evidence="1" id="KW-1133">Transmembrane helix</keyword>
<dbReference type="Proteomes" id="UP000029843">
    <property type="component" value="Unassembled WGS sequence"/>
</dbReference>
<organism evidence="2 3">
    <name type="scientific">Colwellia psychrerythraea</name>
    <name type="common">Vibrio psychroerythus</name>
    <dbReference type="NCBI Taxonomy" id="28229"/>
    <lineage>
        <taxon>Bacteria</taxon>
        <taxon>Pseudomonadati</taxon>
        <taxon>Pseudomonadota</taxon>
        <taxon>Gammaproteobacteria</taxon>
        <taxon>Alteromonadales</taxon>
        <taxon>Colwelliaceae</taxon>
        <taxon>Colwellia</taxon>
    </lineage>
</organism>
<name>A0A099KMN8_COLPS</name>
<reference evidence="2 3" key="1">
    <citation type="submission" date="2014-08" db="EMBL/GenBank/DDBJ databases">
        <title>Genomic and Phenotypic Diversity of Colwellia psychrerythraea strains from Disparate Marine Basins.</title>
        <authorList>
            <person name="Techtmann S.M."/>
            <person name="Stelling S.C."/>
            <person name="Utturkar S.M."/>
            <person name="Alshibli N."/>
            <person name="Harris A."/>
            <person name="Brown S.D."/>
            <person name="Hazen T.C."/>
        </authorList>
    </citation>
    <scope>NUCLEOTIDE SEQUENCE [LARGE SCALE GENOMIC DNA]</scope>
    <source>
        <strain evidence="2 3">ND2E</strain>
    </source>
</reference>
<proteinExistence type="predicted"/>
<dbReference type="Pfam" id="PF11086">
    <property type="entry name" value="DUF2878"/>
    <property type="match status" value="1"/>
</dbReference>
<dbReference type="RefSeq" id="WP_052056577.1">
    <property type="nucleotide sequence ID" value="NZ_JQED01000029.1"/>
</dbReference>
<dbReference type="EMBL" id="JQED01000029">
    <property type="protein sequence ID" value="KGJ91495.1"/>
    <property type="molecule type" value="Genomic_DNA"/>
</dbReference>
<sequence length="169" mass="19139" precursor="true">MFINSTGINLFGFNLVWLGLVSWGNHFIPFGFLFLISHIFFIAQSSREVQLILVVTVFGILVDSALVYYNVFIFDDGRHIPFWLMVLWPCFATTISHSLRFLSHSKPLQLFVGAVCAPLSYIAGHKLQAVDFGQSIASTYLLLSVIWAGLFVLFFYIKDKLSKAEVSYV</sequence>
<dbReference type="AlphaFoldDB" id="A0A099KMN8"/>
<evidence type="ECO:0000313" key="2">
    <source>
        <dbReference type="EMBL" id="KGJ91495.1"/>
    </source>
</evidence>
<keyword evidence="1" id="KW-0472">Membrane</keyword>
<evidence type="ECO:0000256" key="1">
    <source>
        <dbReference type="SAM" id="Phobius"/>
    </source>
</evidence>
<feature type="transmembrane region" description="Helical" evidence="1">
    <location>
        <begin position="80"/>
        <end position="101"/>
    </location>
</feature>
<evidence type="ECO:0008006" key="4">
    <source>
        <dbReference type="Google" id="ProtNLM"/>
    </source>
</evidence>
<feature type="transmembrane region" description="Helical" evidence="1">
    <location>
        <begin position="20"/>
        <end position="42"/>
    </location>
</feature>
<gene>
    <name evidence="2" type="ORF">ND2E_3360</name>
</gene>
<evidence type="ECO:0000313" key="3">
    <source>
        <dbReference type="Proteomes" id="UP000029843"/>
    </source>
</evidence>